<organism evidence="3 4">
    <name type="scientific">Candidatus Daviesbacteria bacterium RIFCSPHIGHO2_02_FULL_39_12</name>
    <dbReference type="NCBI Taxonomy" id="1797770"/>
    <lineage>
        <taxon>Bacteria</taxon>
        <taxon>Candidatus Daviesiibacteriota</taxon>
    </lineage>
</organism>
<dbReference type="Gene3D" id="1.20.20.10">
    <property type="entry name" value="F1F0 ATP synthase subunit C"/>
    <property type="match status" value="1"/>
</dbReference>
<feature type="transmembrane region" description="Helical" evidence="1">
    <location>
        <begin position="239"/>
        <end position="265"/>
    </location>
</feature>
<evidence type="ECO:0000256" key="1">
    <source>
        <dbReference type="SAM" id="Phobius"/>
    </source>
</evidence>
<feature type="transmembrane region" description="Helical" evidence="1">
    <location>
        <begin position="197"/>
        <end position="218"/>
    </location>
</feature>
<reference evidence="3 4" key="1">
    <citation type="journal article" date="2016" name="Nat. Commun.">
        <title>Thousands of microbial genomes shed light on interconnected biogeochemical processes in an aquifer system.</title>
        <authorList>
            <person name="Anantharaman K."/>
            <person name="Brown C.T."/>
            <person name="Hug L.A."/>
            <person name="Sharon I."/>
            <person name="Castelle C.J."/>
            <person name="Probst A.J."/>
            <person name="Thomas B.C."/>
            <person name="Singh A."/>
            <person name="Wilkins M.J."/>
            <person name="Karaoz U."/>
            <person name="Brodie E.L."/>
            <person name="Williams K.H."/>
            <person name="Hubbard S.S."/>
            <person name="Banfield J.F."/>
        </authorList>
    </citation>
    <scope>NUCLEOTIDE SEQUENCE [LARGE SCALE GENOMIC DNA]</scope>
</reference>
<feature type="chain" id="PRO_5009519015" description="MacB-like periplasmic core domain-containing protein" evidence="2">
    <location>
        <begin position="24"/>
        <end position="267"/>
    </location>
</feature>
<keyword evidence="1" id="KW-0472">Membrane</keyword>
<keyword evidence="1" id="KW-1133">Transmembrane helix</keyword>
<sequence>MKIILFLTFSFALLIFNLSEARAQSQGIEVTSVYDIADKDAVEGDIMSLTKEGLSRTKTAFDNQMFGVIHKNPLLVNRRIDDSGEAIARTGIANANITTLNGPINKGDYVTSSLIAGKGQKSSESGYALGIALAPFGENDGQKITYEGKQIASGQVQVALRVEYAEPGAPRNANRWFGFIGSAFLSNVQDPKQLGAIIRYIAAGLVILLSFTFSFLTFSRSIAKSVEAIGRNPLAKSAIQLSMIINIILLVVTGLIGIAASYLIIRL</sequence>
<dbReference type="Proteomes" id="UP000177042">
    <property type="component" value="Unassembled WGS sequence"/>
</dbReference>
<proteinExistence type="predicted"/>
<evidence type="ECO:0000313" key="4">
    <source>
        <dbReference type="Proteomes" id="UP000177042"/>
    </source>
</evidence>
<dbReference type="InterPro" id="IPR035921">
    <property type="entry name" value="F/V-ATP_Csub_sf"/>
</dbReference>
<evidence type="ECO:0000256" key="2">
    <source>
        <dbReference type="SAM" id="SignalP"/>
    </source>
</evidence>
<dbReference type="SUPFAM" id="SSF81333">
    <property type="entry name" value="F1F0 ATP synthase subunit C"/>
    <property type="match status" value="1"/>
</dbReference>
<comment type="caution">
    <text evidence="3">The sequence shown here is derived from an EMBL/GenBank/DDBJ whole genome shotgun (WGS) entry which is preliminary data.</text>
</comment>
<gene>
    <name evidence="3" type="ORF">A3C26_03515</name>
</gene>
<evidence type="ECO:0000313" key="3">
    <source>
        <dbReference type="EMBL" id="OGE25588.1"/>
    </source>
</evidence>
<dbReference type="AlphaFoldDB" id="A0A1F5JAH1"/>
<feature type="signal peptide" evidence="2">
    <location>
        <begin position="1"/>
        <end position="23"/>
    </location>
</feature>
<evidence type="ECO:0008006" key="5">
    <source>
        <dbReference type="Google" id="ProtNLM"/>
    </source>
</evidence>
<name>A0A1F5JAH1_9BACT</name>
<dbReference type="InterPro" id="IPR038662">
    <property type="entry name" value="ATP_synth_F0_csu_sf"/>
</dbReference>
<accession>A0A1F5JAH1</accession>
<keyword evidence="1" id="KW-0812">Transmembrane</keyword>
<keyword evidence="2" id="KW-0732">Signal</keyword>
<dbReference type="EMBL" id="MFCX01000023">
    <property type="protein sequence ID" value="OGE25588.1"/>
    <property type="molecule type" value="Genomic_DNA"/>
</dbReference>
<protein>
    <recommendedName>
        <fullName evidence="5">MacB-like periplasmic core domain-containing protein</fullName>
    </recommendedName>
</protein>